<dbReference type="AlphaFoldDB" id="A0A2C6KMV6"/>
<dbReference type="InterPro" id="IPR016197">
    <property type="entry name" value="Chromo-like_dom_sf"/>
</dbReference>
<sequence length="76" mass="8426">PSTHPYSVEAILDSRLRHKRNGTKEREFLVKWTDPELGRTWESRSVLADVLAPDDLQLLKEANAGEDAALEGAGVV</sequence>
<feature type="domain" description="Chromo" evidence="1">
    <location>
        <begin position="6"/>
        <end position="71"/>
    </location>
</feature>
<dbReference type="GeneID" id="94427745"/>
<comment type="caution">
    <text evidence="2">The sequence shown here is derived from an EMBL/GenBank/DDBJ whole genome shotgun (WGS) entry which is preliminary data.</text>
</comment>
<proteinExistence type="predicted"/>
<dbReference type="RefSeq" id="XP_067923490.1">
    <property type="nucleotide sequence ID" value="XM_068064534.1"/>
</dbReference>
<feature type="non-terminal residue" evidence="2">
    <location>
        <position position="1"/>
    </location>
</feature>
<protein>
    <recommendedName>
        <fullName evidence="1">Chromo domain-containing protein</fullName>
    </recommendedName>
</protein>
<dbReference type="Proteomes" id="UP000221165">
    <property type="component" value="Unassembled WGS sequence"/>
</dbReference>
<dbReference type="Gene3D" id="2.40.50.40">
    <property type="match status" value="1"/>
</dbReference>
<dbReference type="PROSITE" id="PS50013">
    <property type="entry name" value="CHROMO_2"/>
    <property type="match status" value="1"/>
</dbReference>
<dbReference type="SMART" id="SM00298">
    <property type="entry name" value="CHROMO"/>
    <property type="match status" value="1"/>
</dbReference>
<name>A0A2C6KMV6_9APIC</name>
<dbReference type="EMBL" id="MIGC01002014">
    <property type="protein sequence ID" value="PHJ21810.1"/>
    <property type="molecule type" value="Genomic_DNA"/>
</dbReference>
<keyword evidence="3" id="KW-1185">Reference proteome</keyword>
<dbReference type="SUPFAM" id="SSF54160">
    <property type="entry name" value="Chromo domain-like"/>
    <property type="match status" value="1"/>
</dbReference>
<reference evidence="2 3" key="1">
    <citation type="journal article" date="2017" name="Int. J. Parasitol.">
        <title>The genome of the protozoan parasite Cystoisospora suis and a reverse vaccinology approach to identify vaccine candidates.</title>
        <authorList>
            <person name="Palmieri N."/>
            <person name="Shrestha A."/>
            <person name="Ruttkowski B."/>
            <person name="Beck T."/>
            <person name="Vogl C."/>
            <person name="Tomley F."/>
            <person name="Blake D.P."/>
            <person name="Joachim A."/>
        </authorList>
    </citation>
    <scope>NUCLEOTIDE SEQUENCE [LARGE SCALE GENOMIC DNA]</scope>
    <source>
        <strain evidence="2 3">Wien I</strain>
    </source>
</reference>
<evidence type="ECO:0000313" key="2">
    <source>
        <dbReference type="EMBL" id="PHJ21810.1"/>
    </source>
</evidence>
<dbReference type="Pfam" id="PF00385">
    <property type="entry name" value="Chromo"/>
    <property type="match status" value="1"/>
</dbReference>
<dbReference type="InterPro" id="IPR000953">
    <property type="entry name" value="Chromo/chromo_shadow_dom"/>
</dbReference>
<evidence type="ECO:0000259" key="1">
    <source>
        <dbReference type="PROSITE" id="PS50013"/>
    </source>
</evidence>
<accession>A0A2C6KMV6</accession>
<organism evidence="2 3">
    <name type="scientific">Cystoisospora suis</name>
    <dbReference type="NCBI Taxonomy" id="483139"/>
    <lineage>
        <taxon>Eukaryota</taxon>
        <taxon>Sar</taxon>
        <taxon>Alveolata</taxon>
        <taxon>Apicomplexa</taxon>
        <taxon>Conoidasida</taxon>
        <taxon>Coccidia</taxon>
        <taxon>Eucoccidiorida</taxon>
        <taxon>Eimeriorina</taxon>
        <taxon>Sarcocystidae</taxon>
        <taxon>Cystoisospora</taxon>
    </lineage>
</organism>
<dbReference type="VEuPathDB" id="ToxoDB:CSUI_004342"/>
<evidence type="ECO:0000313" key="3">
    <source>
        <dbReference type="Proteomes" id="UP000221165"/>
    </source>
</evidence>
<gene>
    <name evidence="2" type="ORF">CSUI_004342</name>
</gene>
<dbReference type="InterPro" id="IPR023780">
    <property type="entry name" value="Chromo_domain"/>
</dbReference>